<gene>
    <name evidence="2" type="primary">fxsA</name>
    <name evidence="2" type="ORF">GCM10023211_21260</name>
</gene>
<dbReference type="EMBL" id="BAABHY010000006">
    <property type="protein sequence ID" value="GAA5113332.1"/>
    <property type="molecule type" value="Genomic_DNA"/>
</dbReference>
<feature type="transmembrane region" description="Helical" evidence="1">
    <location>
        <begin position="76"/>
        <end position="101"/>
    </location>
</feature>
<comment type="caution">
    <text evidence="2">The sequence shown here is derived from an EMBL/GenBank/DDBJ whole genome shotgun (WGS) entry which is preliminary data.</text>
</comment>
<dbReference type="RefSeq" id="WP_345492040.1">
    <property type="nucleotide sequence ID" value="NZ_BAABHY010000006.1"/>
</dbReference>
<evidence type="ECO:0000256" key="1">
    <source>
        <dbReference type="SAM" id="Phobius"/>
    </source>
</evidence>
<proteinExistence type="predicted"/>
<dbReference type="PANTHER" id="PTHR35335">
    <property type="entry name" value="UPF0716 PROTEIN FXSA"/>
    <property type="match status" value="1"/>
</dbReference>
<reference evidence="3" key="1">
    <citation type="journal article" date="2019" name="Int. J. Syst. Evol. Microbiol.">
        <title>The Global Catalogue of Microorganisms (GCM) 10K type strain sequencing project: providing services to taxonomists for standard genome sequencing and annotation.</title>
        <authorList>
            <consortium name="The Broad Institute Genomics Platform"/>
            <consortium name="The Broad Institute Genome Sequencing Center for Infectious Disease"/>
            <person name="Wu L."/>
            <person name="Ma J."/>
        </authorList>
    </citation>
    <scope>NUCLEOTIDE SEQUENCE [LARGE SCALE GENOMIC DNA]</scope>
    <source>
        <strain evidence="3">JCM 18050</strain>
    </source>
</reference>
<keyword evidence="3" id="KW-1185">Reference proteome</keyword>
<name>A0ABP9NH89_9GAMM</name>
<keyword evidence="1" id="KW-1133">Transmembrane helix</keyword>
<keyword evidence="1" id="KW-0812">Transmembrane</keyword>
<keyword evidence="1" id="KW-0472">Membrane</keyword>
<evidence type="ECO:0000313" key="3">
    <source>
        <dbReference type="Proteomes" id="UP001500171"/>
    </source>
</evidence>
<dbReference type="Proteomes" id="UP001500171">
    <property type="component" value="Unassembled WGS sequence"/>
</dbReference>
<dbReference type="NCBIfam" id="NF008528">
    <property type="entry name" value="PRK11463.1-2"/>
    <property type="match status" value="1"/>
</dbReference>
<protein>
    <submittedName>
        <fullName evidence="2">Membrane protein FxsA</fullName>
    </submittedName>
</protein>
<feature type="transmembrane region" description="Helical" evidence="1">
    <location>
        <begin position="6"/>
        <end position="24"/>
    </location>
</feature>
<accession>A0ABP9NH89</accession>
<sequence length="146" mass="16254">MRLLPILVFFIYLYVEISIFVAVANSIGVLLALIAIIATSIIGLSLVKSQGLKNLAAMQQKMANNENPTDEMVKNISLMIGGFLLLIPGFLTDILGALLLLPPVQQFFVKRIVPKMKVRSYRFQSSQSTKNESDIIEGEFKHKNDD</sequence>
<evidence type="ECO:0000313" key="2">
    <source>
        <dbReference type="EMBL" id="GAA5113332.1"/>
    </source>
</evidence>
<feature type="transmembrane region" description="Helical" evidence="1">
    <location>
        <begin position="29"/>
        <end position="47"/>
    </location>
</feature>
<dbReference type="Pfam" id="PF04186">
    <property type="entry name" value="FxsA"/>
    <property type="match status" value="1"/>
</dbReference>
<organism evidence="2 3">
    <name type="scientific">Orbus sasakiae</name>
    <dbReference type="NCBI Taxonomy" id="1078475"/>
    <lineage>
        <taxon>Bacteria</taxon>
        <taxon>Pseudomonadati</taxon>
        <taxon>Pseudomonadota</taxon>
        <taxon>Gammaproteobacteria</taxon>
        <taxon>Orbales</taxon>
        <taxon>Orbaceae</taxon>
        <taxon>Orbus</taxon>
    </lineage>
</organism>
<dbReference type="InterPro" id="IPR007313">
    <property type="entry name" value="FxsA"/>
</dbReference>
<dbReference type="PANTHER" id="PTHR35335:SF1">
    <property type="entry name" value="UPF0716 PROTEIN FXSA"/>
    <property type="match status" value="1"/>
</dbReference>